<reference evidence="3 4" key="1">
    <citation type="submission" date="2015-12" db="EMBL/GenBank/DDBJ databases">
        <title>Genome sequence of Tistrella mobilis MCCC 1A02139.</title>
        <authorList>
            <person name="Lu L."/>
            <person name="Lai Q."/>
            <person name="Shao Z."/>
            <person name="Qian P."/>
        </authorList>
    </citation>
    <scope>NUCLEOTIDE SEQUENCE [LARGE SCALE GENOMIC DNA]</scope>
    <source>
        <strain evidence="3 4">MCCC 1A02139</strain>
    </source>
</reference>
<dbReference type="PANTHER" id="PTHR36919:SF3">
    <property type="entry name" value="BLL5882 PROTEIN"/>
    <property type="match status" value="1"/>
</dbReference>
<evidence type="ECO:0000313" key="4">
    <source>
        <dbReference type="Proteomes" id="UP000075787"/>
    </source>
</evidence>
<dbReference type="Proteomes" id="UP000075787">
    <property type="component" value="Unassembled WGS sequence"/>
</dbReference>
<dbReference type="InterPro" id="IPR019223">
    <property type="entry name" value="DUF2147"/>
</dbReference>
<dbReference type="Gene3D" id="2.40.128.520">
    <property type="match status" value="1"/>
</dbReference>
<dbReference type="EMBL" id="LPZR01000088">
    <property type="protein sequence ID" value="KYO54455.1"/>
    <property type="molecule type" value="Genomic_DNA"/>
</dbReference>
<gene>
    <name evidence="3" type="ORF">AUP44_25165</name>
</gene>
<evidence type="ECO:0000313" key="3">
    <source>
        <dbReference type="EMBL" id="KYO54455.1"/>
    </source>
</evidence>
<name>A0A161Q5V1_9PROT</name>
<dbReference type="AlphaFoldDB" id="A0A161Q5V1"/>
<sequence length="155" mass="16822">MAGLAALPLALAAGRPALAQSADDQAAHGNPDAAGLWRTIDDETGKPRSLVRIFERDGRWYGRIEKLFREPGEDPDPVCHECTDTRAGQKIVGMEILTGLVRDGLAYEGGEILDPKNGEIYDAKMTLSPDGNTLEVRGFIGLSLFGRSQTWIREG</sequence>
<feature type="domain" description="DUF2147" evidence="2">
    <location>
        <begin position="35"/>
        <end position="153"/>
    </location>
</feature>
<dbReference type="PANTHER" id="PTHR36919">
    <property type="entry name" value="BLR1215 PROTEIN"/>
    <property type="match status" value="1"/>
</dbReference>
<organism evidence="3 4">
    <name type="scientific">Tistrella mobilis</name>
    <dbReference type="NCBI Taxonomy" id="171437"/>
    <lineage>
        <taxon>Bacteria</taxon>
        <taxon>Pseudomonadati</taxon>
        <taxon>Pseudomonadota</taxon>
        <taxon>Alphaproteobacteria</taxon>
        <taxon>Geminicoccales</taxon>
        <taxon>Geminicoccaceae</taxon>
        <taxon>Tistrella</taxon>
    </lineage>
</organism>
<dbReference type="Pfam" id="PF09917">
    <property type="entry name" value="DUF2147"/>
    <property type="match status" value="1"/>
</dbReference>
<feature type="chain" id="PRO_5007825149" description="DUF2147 domain-containing protein" evidence="1">
    <location>
        <begin position="20"/>
        <end position="155"/>
    </location>
</feature>
<proteinExistence type="predicted"/>
<evidence type="ECO:0000256" key="1">
    <source>
        <dbReference type="SAM" id="SignalP"/>
    </source>
</evidence>
<evidence type="ECO:0000259" key="2">
    <source>
        <dbReference type="Pfam" id="PF09917"/>
    </source>
</evidence>
<feature type="signal peptide" evidence="1">
    <location>
        <begin position="1"/>
        <end position="19"/>
    </location>
</feature>
<keyword evidence="1" id="KW-0732">Signal</keyword>
<protein>
    <recommendedName>
        <fullName evidence="2">DUF2147 domain-containing protein</fullName>
    </recommendedName>
</protein>
<accession>A0A161Q5V1</accession>
<comment type="caution">
    <text evidence="3">The sequence shown here is derived from an EMBL/GenBank/DDBJ whole genome shotgun (WGS) entry which is preliminary data.</text>
</comment>